<dbReference type="Pfam" id="PF04472">
    <property type="entry name" value="SepF"/>
    <property type="match status" value="1"/>
</dbReference>
<dbReference type="Proteomes" id="UP000231019">
    <property type="component" value="Unassembled WGS sequence"/>
</dbReference>
<evidence type="ECO:0000256" key="1">
    <source>
        <dbReference type="ARBA" id="ARBA00022618"/>
    </source>
</evidence>
<dbReference type="GO" id="GO:0005737">
    <property type="term" value="C:cytoplasm"/>
    <property type="evidence" value="ECO:0007669"/>
    <property type="project" value="UniProtKB-SubCell"/>
</dbReference>
<dbReference type="InterPro" id="IPR038594">
    <property type="entry name" value="SepF-like_sf"/>
</dbReference>
<keyword evidence="2 5" id="KW-0717">Septation</keyword>
<proteinExistence type="inferred from homology"/>
<accession>A0A2M7GB03</accession>
<evidence type="ECO:0000256" key="4">
    <source>
        <dbReference type="ARBA" id="ARBA00044936"/>
    </source>
</evidence>
<dbReference type="HAMAP" id="MF_01197">
    <property type="entry name" value="SepF"/>
    <property type="match status" value="1"/>
</dbReference>
<dbReference type="InterPro" id="IPR023052">
    <property type="entry name" value="Cell_div_SepF"/>
</dbReference>
<evidence type="ECO:0000256" key="2">
    <source>
        <dbReference type="ARBA" id="ARBA00023210"/>
    </source>
</evidence>
<name>A0A2M7GB03_9BACT</name>
<dbReference type="AlphaFoldDB" id="A0A2M7GB03"/>
<gene>
    <name evidence="5" type="primary">sepF</name>
    <name evidence="6" type="ORF">COW36_00525</name>
</gene>
<keyword evidence="1 5" id="KW-0132">Cell division</keyword>
<dbReference type="GO" id="GO:0043093">
    <property type="term" value="P:FtsZ-dependent cytokinesis"/>
    <property type="evidence" value="ECO:0007669"/>
    <property type="project" value="UniProtKB-UniRule"/>
</dbReference>
<protein>
    <recommendedName>
        <fullName evidence="5">Cell division protein SepF</fullName>
    </recommendedName>
</protein>
<comment type="subunit">
    <text evidence="5">Homodimer. Interacts with FtsZ.</text>
</comment>
<evidence type="ECO:0000256" key="3">
    <source>
        <dbReference type="ARBA" id="ARBA00023306"/>
    </source>
</evidence>
<evidence type="ECO:0000313" key="6">
    <source>
        <dbReference type="EMBL" id="PIW19357.1"/>
    </source>
</evidence>
<keyword evidence="3 5" id="KW-0131">Cell cycle</keyword>
<organism evidence="6 7">
    <name type="scientific">bacterium (Candidatus Blackallbacteria) CG17_big_fil_post_rev_8_21_14_2_50_48_46</name>
    <dbReference type="NCBI Taxonomy" id="2014261"/>
    <lineage>
        <taxon>Bacteria</taxon>
        <taxon>Candidatus Blackallbacteria</taxon>
    </lineage>
</organism>
<dbReference type="InterPro" id="IPR007561">
    <property type="entry name" value="Cell_div_SepF/SepF-rel"/>
</dbReference>
<dbReference type="EMBL" id="PFFQ01000004">
    <property type="protein sequence ID" value="PIW19357.1"/>
    <property type="molecule type" value="Genomic_DNA"/>
</dbReference>
<evidence type="ECO:0000313" key="7">
    <source>
        <dbReference type="Proteomes" id="UP000231019"/>
    </source>
</evidence>
<comment type="similarity">
    <text evidence="5">Belongs to the SepF family.</text>
</comment>
<comment type="caution">
    <text evidence="6">The sequence shown here is derived from an EMBL/GenBank/DDBJ whole genome shotgun (WGS) entry which is preliminary data.</text>
</comment>
<dbReference type="PANTHER" id="PTHR35798:SF1">
    <property type="entry name" value="CELL DIVISION PROTEIN SEPF"/>
    <property type="match status" value="1"/>
</dbReference>
<dbReference type="PANTHER" id="PTHR35798">
    <property type="entry name" value="CELL DIVISION PROTEIN SEPF"/>
    <property type="match status" value="1"/>
</dbReference>
<sequence length="134" mass="14724">MWDKIKSLFTIPVEDEYVEAFDVPIRGEDGSHNIVSLRPNQEVSHEVVVICPTSFSETLTAVSYLKQRCTVVINVTGMNEAESQRFVDFISGAAYALDGFQERVGEGIFVLTPSHIGIRSRQALATADGFAARG</sequence>
<comment type="function">
    <text evidence="4 5">Cell division protein that is part of the divisome complex and is recruited early to the Z-ring. Probably stimulates Z-ring formation, perhaps through the cross-linking of FtsZ protofilaments. Its function overlaps with FtsA.</text>
</comment>
<comment type="subcellular location">
    <subcellularLocation>
        <location evidence="5">Cytoplasm</location>
    </subcellularLocation>
    <text evidence="5">Localizes to the division site, in a FtsZ-dependent manner.</text>
</comment>
<reference evidence="6 7" key="1">
    <citation type="submission" date="2017-09" db="EMBL/GenBank/DDBJ databases">
        <title>Depth-based differentiation of microbial function through sediment-hosted aquifers and enrichment of novel symbionts in the deep terrestrial subsurface.</title>
        <authorList>
            <person name="Probst A.J."/>
            <person name="Ladd B."/>
            <person name="Jarett J.K."/>
            <person name="Geller-Mcgrath D.E."/>
            <person name="Sieber C.M."/>
            <person name="Emerson J.B."/>
            <person name="Anantharaman K."/>
            <person name="Thomas B.C."/>
            <person name="Malmstrom R."/>
            <person name="Stieglmeier M."/>
            <person name="Klingl A."/>
            <person name="Woyke T."/>
            <person name="Ryan C.M."/>
            <person name="Banfield J.F."/>
        </authorList>
    </citation>
    <scope>NUCLEOTIDE SEQUENCE [LARGE SCALE GENOMIC DNA]</scope>
    <source>
        <strain evidence="6">CG17_big_fil_post_rev_8_21_14_2_50_48_46</strain>
    </source>
</reference>
<evidence type="ECO:0000256" key="5">
    <source>
        <dbReference type="HAMAP-Rule" id="MF_01197"/>
    </source>
</evidence>
<dbReference type="Gene3D" id="3.30.110.150">
    <property type="entry name" value="SepF-like protein"/>
    <property type="match status" value="1"/>
</dbReference>
<keyword evidence="5" id="KW-0963">Cytoplasm</keyword>
<dbReference type="GO" id="GO:0000917">
    <property type="term" value="P:division septum assembly"/>
    <property type="evidence" value="ECO:0007669"/>
    <property type="project" value="UniProtKB-KW"/>
</dbReference>